<dbReference type="InterPro" id="IPR018114">
    <property type="entry name" value="TRYPSIN_HIS"/>
</dbReference>
<evidence type="ECO:0000256" key="7">
    <source>
        <dbReference type="PIRSR" id="PIRSR001155-3"/>
    </source>
</evidence>
<dbReference type="SUPFAM" id="SSF49854">
    <property type="entry name" value="Spermadhesin, CUB domain"/>
    <property type="match status" value="2"/>
</dbReference>
<feature type="domain" description="CUB" evidence="12">
    <location>
        <begin position="165"/>
        <end position="282"/>
    </location>
</feature>
<dbReference type="InterPro" id="IPR043504">
    <property type="entry name" value="Peptidase_S1_PA_chymotrypsin"/>
</dbReference>
<dbReference type="CDD" id="cd00112">
    <property type="entry name" value="LDLa"/>
    <property type="match status" value="1"/>
</dbReference>
<feature type="disulfide bond" evidence="6">
    <location>
        <begin position="165"/>
        <end position="195"/>
    </location>
</feature>
<evidence type="ECO:0000313" key="15">
    <source>
        <dbReference type="RefSeq" id="XP_022092203.1"/>
    </source>
</evidence>
<dbReference type="InterPro" id="IPR001314">
    <property type="entry name" value="Peptidase_S1A"/>
</dbReference>
<evidence type="ECO:0000256" key="10">
    <source>
        <dbReference type="RuleBase" id="RU363034"/>
    </source>
</evidence>
<dbReference type="RefSeq" id="XP_022092203.1">
    <property type="nucleotide sequence ID" value="XM_022236511.1"/>
</dbReference>
<feature type="binding site" evidence="8">
    <location>
        <position position="217"/>
    </location>
    <ligand>
        <name>Ca(2+)</name>
        <dbReference type="ChEBI" id="CHEBI:29108"/>
        <label>3</label>
    </ligand>
</feature>
<keyword evidence="8" id="KW-0479">Metal-binding</keyword>
<feature type="domain" description="CUB" evidence="12">
    <location>
        <begin position="30"/>
        <end position="150"/>
    </location>
</feature>
<dbReference type="Gene3D" id="2.40.10.10">
    <property type="entry name" value="Trypsin-like serine proteases"/>
    <property type="match status" value="2"/>
</dbReference>
<feature type="disulfide bond" evidence="6">
    <location>
        <begin position="301"/>
        <end position="323"/>
    </location>
</feature>
<dbReference type="PROSITE" id="PS00135">
    <property type="entry name" value="TRYPSIN_SER"/>
    <property type="match status" value="1"/>
</dbReference>
<dbReference type="FunFam" id="2.60.120.290:FF:000005">
    <property type="entry name" value="Procollagen C-endopeptidase enhancer 1"/>
    <property type="match status" value="1"/>
</dbReference>
<feature type="binding site" evidence="8">
    <location>
        <position position="226"/>
    </location>
    <ligand>
        <name>Ca(2+)</name>
        <dbReference type="ChEBI" id="CHEBI:29108"/>
        <label>3</label>
    </ligand>
</feature>
<dbReference type="GO" id="GO:0009566">
    <property type="term" value="P:fertilization"/>
    <property type="evidence" value="ECO:0007669"/>
    <property type="project" value="UniProtKB-ARBA"/>
</dbReference>
<comment type="caution">
    <text evidence="9">Lacks conserved residue(s) required for the propagation of feature annotation.</text>
</comment>
<feature type="chain" id="PRO_5034674867" evidence="11">
    <location>
        <begin position="26"/>
        <end position="580"/>
    </location>
</feature>
<dbReference type="Gene3D" id="4.10.400.10">
    <property type="entry name" value="Low-density Lipoprotein Receptor"/>
    <property type="match status" value="1"/>
</dbReference>
<dbReference type="CDD" id="cd00190">
    <property type="entry name" value="Tryp_SPc"/>
    <property type="match status" value="1"/>
</dbReference>
<dbReference type="OMA" id="TSSQHEM"/>
<dbReference type="GO" id="GO:0005576">
    <property type="term" value="C:extracellular region"/>
    <property type="evidence" value="ECO:0007669"/>
    <property type="project" value="InterPro"/>
</dbReference>
<feature type="active site" description="Charge relay system" evidence="5">
    <location>
        <position position="385"/>
    </location>
</feature>
<accession>A0A8B7YG35</accession>
<evidence type="ECO:0000256" key="8">
    <source>
        <dbReference type="PIRSR" id="PIRSR001155-4"/>
    </source>
</evidence>
<feature type="domain" description="Peptidase S1" evidence="13">
    <location>
        <begin position="344"/>
        <end position="577"/>
    </location>
</feature>
<dbReference type="SUPFAM" id="SSF57424">
    <property type="entry name" value="LDL receptor-like module"/>
    <property type="match status" value="1"/>
</dbReference>
<dbReference type="SMART" id="SM00042">
    <property type="entry name" value="CUB"/>
    <property type="match status" value="2"/>
</dbReference>
<dbReference type="GO" id="GO:0004252">
    <property type="term" value="F:serine-type endopeptidase activity"/>
    <property type="evidence" value="ECO:0007669"/>
    <property type="project" value="InterPro"/>
</dbReference>
<feature type="binding site" evidence="8">
    <location>
        <position position="84"/>
    </location>
    <ligand>
        <name>Ca(2+)</name>
        <dbReference type="ChEBI" id="CHEBI:29108"/>
        <label>1</label>
    </ligand>
</feature>
<dbReference type="SMART" id="SM00192">
    <property type="entry name" value="LDLa"/>
    <property type="match status" value="1"/>
</dbReference>
<dbReference type="PROSITE" id="PS50068">
    <property type="entry name" value="LDLRA_2"/>
    <property type="match status" value="1"/>
</dbReference>
<dbReference type="SMART" id="SM00020">
    <property type="entry name" value="Tryp_SPc"/>
    <property type="match status" value="1"/>
</dbReference>
<dbReference type="Pfam" id="PF00089">
    <property type="entry name" value="Trypsin"/>
    <property type="match status" value="1"/>
</dbReference>
<feature type="disulfide bond" evidence="6">
    <location>
        <begin position="89"/>
        <end position="113"/>
    </location>
</feature>
<feature type="active site" description="Charge relay system" evidence="5">
    <location>
        <position position="528"/>
    </location>
</feature>
<feature type="binding site" evidence="8">
    <location>
        <position position="267"/>
    </location>
    <ligand>
        <name>Ca(2+)</name>
        <dbReference type="ChEBI" id="CHEBI:29108"/>
        <label>3</label>
    </ligand>
</feature>
<evidence type="ECO:0000256" key="11">
    <source>
        <dbReference type="SAM" id="SignalP"/>
    </source>
</evidence>
<keyword evidence="7" id="KW-0597">Phosphoprotein</keyword>
<dbReference type="InterPro" id="IPR000859">
    <property type="entry name" value="CUB_dom"/>
</dbReference>
<evidence type="ECO:0000256" key="3">
    <source>
        <dbReference type="ARBA" id="ARBA00022825"/>
    </source>
</evidence>
<dbReference type="PROSITE" id="PS01209">
    <property type="entry name" value="LDLRA_1"/>
    <property type="match status" value="1"/>
</dbReference>
<feature type="binding site" evidence="8">
    <location>
        <position position="92"/>
    </location>
    <ligand>
        <name>Ca(2+)</name>
        <dbReference type="ChEBI" id="CHEBI:29108"/>
        <label>1</label>
    </ligand>
</feature>
<evidence type="ECO:0000259" key="12">
    <source>
        <dbReference type="PROSITE" id="PS01180"/>
    </source>
</evidence>
<evidence type="ECO:0000256" key="9">
    <source>
        <dbReference type="PROSITE-ProRule" id="PRU00124"/>
    </source>
</evidence>
<keyword evidence="14" id="KW-1185">Reference proteome</keyword>
<proteinExistence type="predicted"/>
<dbReference type="GO" id="GO:0046872">
    <property type="term" value="F:metal ion binding"/>
    <property type="evidence" value="ECO:0007669"/>
    <property type="project" value="UniProtKB-KW"/>
</dbReference>
<evidence type="ECO:0000313" key="14">
    <source>
        <dbReference type="Proteomes" id="UP000694845"/>
    </source>
</evidence>
<dbReference type="PRINTS" id="PR00722">
    <property type="entry name" value="CHYMOTRYPSIN"/>
</dbReference>
<dbReference type="GO" id="GO:0006508">
    <property type="term" value="P:proteolysis"/>
    <property type="evidence" value="ECO:0007669"/>
    <property type="project" value="UniProtKB-KW"/>
</dbReference>
<keyword evidence="1 10" id="KW-0645">Protease</keyword>
<dbReference type="InterPro" id="IPR035914">
    <property type="entry name" value="Sperma_CUB_dom_sf"/>
</dbReference>
<name>A0A8B7YG35_ACAPL</name>
<dbReference type="InterPro" id="IPR023415">
    <property type="entry name" value="LDLR_class-A_CS"/>
</dbReference>
<dbReference type="InterPro" id="IPR024175">
    <property type="entry name" value="Pept_S1A_C1r/C1S/mannan-bd"/>
</dbReference>
<dbReference type="KEGG" id="aplc:110980135"/>
<organism evidence="14 15">
    <name type="scientific">Acanthaster planci</name>
    <name type="common">Crown-of-thorns starfish</name>
    <dbReference type="NCBI Taxonomy" id="133434"/>
    <lineage>
        <taxon>Eukaryota</taxon>
        <taxon>Metazoa</taxon>
        <taxon>Echinodermata</taxon>
        <taxon>Eleutherozoa</taxon>
        <taxon>Asterozoa</taxon>
        <taxon>Asteroidea</taxon>
        <taxon>Valvatacea</taxon>
        <taxon>Valvatida</taxon>
        <taxon>Acanthasteridae</taxon>
        <taxon>Acanthaster</taxon>
    </lineage>
</organism>
<dbReference type="PROSITE" id="PS50240">
    <property type="entry name" value="TRYPSIN_DOM"/>
    <property type="match status" value="1"/>
</dbReference>
<gene>
    <name evidence="15" type="primary">LOC110980135</name>
</gene>
<evidence type="ECO:0000256" key="5">
    <source>
        <dbReference type="PIRSR" id="PIRSR001155-1"/>
    </source>
</evidence>
<feature type="disulfide bond" evidence="9">
    <location>
        <begin position="308"/>
        <end position="323"/>
    </location>
</feature>
<dbReference type="PROSITE" id="PS00134">
    <property type="entry name" value="TRYPSIN_HIS"/>
    <property type="match status" value="1"/>
</dbReference>
<dbReference type="InterPro" id="IPR001254">
    <property type="entry name" value="Trypsin_dom"/>
</dbReference>
<dbReference type="PANTHER" id="PTHR24252">
    <property type="entry name" value="ACROSIN-RELATED"/>
    <property type="match status" value="1"/>
</dbReference>
<evidence type="ECO:0000256" key="6">
    <source>
        <dbReference type="PIRSR" id="PIRSR001155-2"/>
    </source>
</evidence>
<feature type="signal peptide" evidence="11">
    <location>
        <begin position="1"/>
        <end position="25"/>
    </location>
</feature>
<feature type="binding site" evidence="8">
    <location>
        <position position="269"/>
    </location>
    <ligand>
        <name>Ca(2+)</name>
        <dbReference type="ChEBI" id="CHEBI:29108"/>
        <label>3</label>
    </ligand>
</feature>
<feature type="modified residue" description="Phosphoserine; by CK2" evidence="7">
    <location>
        <position position="179"/>
    </location>
</feature>
<reference evidence="15" key="1">
    <citation type="submission" date="2025-08" db="UniProtKB">
        <authorList>
            <consortium name="RefSeq"/>
        </authorList>
    </citation>
    <scope>IDENTIFICATION</scope>
</reference>
<dbReference type="FunFam" id="2.40.10.10:FF:000003">
    <property type="entry name" value="Transmembrane serine protease 3"/>
    <property type="match status" value="1"/>
</dbReference>
<feature type="binding site" evidence="8">
    <location>
        <position position="136"/>
    </location>
    <ligand>
        <name>Ca(2+)</name>
        <dbReference type="ChEBI" id="CHEBI:29108"/>
        <label>2</label>
    </ligand>
</feature>
<evidence type="ECO:0000256" key="4">
    <source>
        <dbReference type="ARBA" id="ARBA00023157"/>
    </source>
</evidence>
<dbReference type="Pfam" id="PF00431">
    <property type="entry name" value="CUB"/>
    <property type="match status" value="2"/>
</dbReference>
<dbReference type="Gene3D" id="2.60.120.290">
    <property type="entry name" value="Spermadhesin, CUB domain"/>
    <property type="match status" value="2"/>
</dbReference>
<keyword evidence="2 10" id="KW-0378">Hydrolase</keyword>
<dbReference type="Proteomes" id="UP000694845">
    <property type="component" value="Unplaced"/>
</dbReference>
<dbReference type="InterPro" id="IPR009003">
    <property type="entry name" value="Peptidase_S1_PA"/>
</dbReference>
<dbReference type="Pfam" id="PF00057">
    <property type="entry name" value="Ldl_recept_a"/>
    <property type="match status" value="1"/>
</dbReference>
<dbReference type="PIRSF" id="PIRSF001155">
    <property type="entry name" value="C1r_C1s_MASP"/>
    <property type="match status" value="1"/>
</dbReference>
<dbReference type="OrthoDB" id="10059102at2759"/>
<keyword evidence="11" id="KW-0732">Signal</keyword>
<evidence type="ECO:0000256" key="1">
    <source>
        <dbReference type="ARBA" id="ARBA00022670"/>
    </source>
</evidence>
<evidence type="ECO:0000259" key="13">
    <source>
        <dbReference type="PROSITE" id="PS50240"/>
    </source>
</evidence>
<dbReference type="CDD" id="cd00041">
    <property type="entry name" value="CUB"/>
    <property type="match status" value="2"/>
</dbReference>
<dbReference type="InterPro" id="IPR033116">
    <property type="entry name" value="TRYPSIN_SER"/>
</dbReference>
<feature type="disulfide bond" evidence="6">
    <location>
        <begin position="524"/>
        <end position="553"/>
    </location>
</feature>
<feature type="active site" description="Charge relay system" evidence="5">
    <location>
        <position position="435"/>
    </location>
</feature>
<dbReference type="AlphaFoldDB" id="A0A8B7YG35"/>
<keyword evidence="4 6" id="KW-1015">Disulfide bond</keyword>
<dbReference type="InterPro" id="IPR002172">
    <property type="entry name" value="LDrepeatLR_classA_rpt"/>
</dbReference>
<dbReference type="GO" id="GO:0006956">
    <property type="term" value="P:complement activation"/>
    <property type="evidence" value="ECO:0007669"/>
    <property type="project" value="InterPro"/>
</dbReference>
<dbReference type="InterPro" id="IPR036055">
    <property type="entry name" value="LDL_receptor-like_sf"/>
</dbReference>
<dbReference type="PROSITE" id="PS01180">
    <property type="entry name" value="CUB"/>
    <property type="match status" value="2"/>
</dbReference>
<protein>
    <submittedName>
        <fullName evidence="15">Suppressor of tumorigenicity 14 protein-like</fullName>
    </submittedName>
</protein>
<keyword evidence="3 10" id="KW-0720">Serine protease</keyword>
<sequence>MLVSDLRPTLWRLMMIGFILHISGAVDSGCGGPRKLTALTGTLSSMNYGNASNPFYDNNAFCSWYIQAPTDWIITLTFEYMDIEPSFRCMADYVVVHGPWADYVGRPPPAPYCGTNPPPPVQGETDGLYVTFITNDNLAYRGFLATYEINPPPSPTPPELATSGCDNLKYRKEPSGTISSMGYDENSKYLSDAECEWVITASVGKVITLTFVYFDVEGDELNCRYDTLLVYDGPNASFPLLGNYCGNQGPSPVTSSQHEMYLRFRSDGSIEKSGFRLSYVEENPPFTCPVGTFQCESNDICLDRSVLCDGQKDCRDGSDEAGCPANDPSCGISVVNPDFASISIVGGGPAVPGAWPWQVQVRKLSYGQVCGATLINAMWAISAAHCFEPEPLTTSYRLILGRYAKDMPEPSEEQSVDVRQIILHENYEKYSYDNDIALLRLARPAVMTDYVAPGCLPGKSQRFTDGEICQVTGWGLTENTGYDDILKQAGVPIVDSRVCNDLHKGRITSRMMCAGYLQGGEDSCQGDSGGPLNCHGSDDRWYLAGITSWGNGCADVDAPGVYTRVTEFVDWVQVNILRHL</sequence>
<dbReference type="GeneID" id="110980135"/>
<dbReference type="PANTHER" id="PTHR24252:SF7">
    <property type="entry name" value="HYALIN"/>
    <property type="match status" value="1"/>
</dbReference>
<evidence type="ECO:0000256" key="2">
    <source>
        <dbReference type="ARBA" id="ARBA00022801"/>
    </source>
</evidence>
<keyword evidence="8" id="KW-0106">Calcium</keyword>
<feature type="disulfide bond" evidence="6">
    <location>
        <begin position="499"/>
        <end position="513"/>
    </location>
</feature>
<feature type="disulfide bond" evidence="6">
    <location>
        <begin position="223"/>
        <end position="245"/>
    </location>
</feature>
<dbReference type="SUPFAM" id="SSF50494">
    <property type="entry name" value="Trypsin-like serine proteases"/>
    <property type="match status" value="1"/>
</dbReference>